<dbReference type="InterPro" id="IPR058639">
    <property type="entry name" value="BSH_YknX-like"/>
</dbReference>
<dbReference type="RefSeq" id="WP_272470021.1">
    <property type="nucleotide sequence ID" value="NZ_JAMRYU010000001.1"/>
</dbReference>
<evidence type="ECO:0000259" key="3">
    <source>
        <dbReference type="Pfam" id="PF25984"/>
    </source>
</evidence>
<organism evidence="4 5">
    <name type="scientific">Clostridium tertium</name>
    <dbReference type="NCBI Taxonomy" id="1559"/>
    <lineage>
        <taxon>Bacteria</taxon>
        <taxon>Bacillati</taxon>
        <taxon>Bacillota</taxon>
        <taxon>Clostridia</taxon>
        <taxon>Eubacteriales</taxon>
        <taxon>Clostridiaceae</taxon>
        <taxon>Clostridium</taxon>
    </lineage>
</organism>
<dbReference type="Proteomes" id="UP001141183">
    <property type="component" value="Unassembled WGS sequence"/>
</dbReference>
<keyword evidence="1" id="KW-0175">Coiled coil</keyword>
<keyword evidence="2" id="KW-0812">Transmembrane</keyword>
<feature type="coiled-coil region" evidence="1">
    <location>
        <begin position="97"/>
        <end position="138"/>
    </location>
</feature>
<name>A0A9X4B1A0_9CLOT</name>
<dbReference type="GO" id="GO:1990281">
    <property type="term" value="C:efflux pump complex"/>
    <property type="evidence" value="ECO:0007669"/>
    <property type="project" value="TreeGrafter"/>
</dbReference>
<dbReference type="GO" id="GO:0015562">
    <property type="term" value="F:efflux transmembrane transporter activity"/>
    <property type="evidence" value="ECO:0007669"/>
    <property type="project" value="TreeGrafter"/>
</dbReference>
<keyword evidence="5" id="KW-1185">Reference proteome</keyword>
<evidence type="ECO:0000313" key="5">
    <source>
        <dbReference type="Proteomes" id="UP001141183"/>
    </source>
</evidence>
<keyword evidence="2" id="KW-0472">Membrane</keyword>
<feature type="transmembrane region" description="Helical" evidence="2">
    <location>
        <begin position="6"/>
        <end position="27"/>
    </location>
</feature>
<evidence type="ECO:0000256" key="1">
    <source>
        <dbReference type="SAM" id="Coils"/>
    </source>
</evidence>
<protein>
    <submittedName>
        <fullName evidence="4">Efflux RND transporter periplasmic adaptor subunit</fullName>
    </submittedName>
</protein>
<dbReference type="Pfam" id="PF25984">
    <property type="entry name" value="BSH_YknX"/>
    <property type="match status" value="1"/>
</dbReference>
<evidence type="ECO:0000313" key="4">
    <source>
        <dbReference type="EMBL" id="MDC4238913.1"/>
    </source>
</evidence>
<evidence type="ECO:0000256" key="2">
    <source>
        <dbReference type="SAM" id="Phobius"/>
    </source>
</evidence>
<comment type="caution">
    <text evidence="4">The sequence shown here is derived from an EMBL/GenBank/DDBJ whole genome shotgun (WGS) entry which is preliminary data.</text>
</comment>
<proteinExistence type="predicted"/>
<accession>A0A9X4B1A0</accession>
<reference evidence="4" key="1">
    <citation type="submission" date="2022-05" db="EMBL/GenBank/DDBJ databases">
        <title>Draft genome sequence of Clostridium tertium strain CP3 isolated from Peru.</title>
        <authorList>
            <person name="Hurtado R."/>
            <person name="Lima L."/>
            <person name="Sousa T."/>
            <person name="Jaiswal A.K."/>
            <person name="Tiwari S."/>
            <person name="Maturrano L."/>
            <person name="Brenig B."/>
            <person name="Azevedo V."/>
        </authorList>
    </citation>
    <scope>NUCLEOTIDE SEQUENCE</scope>
    <source>
        <strain evidence="4">CP3</strain>
    </source>
</reference>
<gene>
    <name evidence="4" type="ORF">NE398_01855</name>
</gene>
<keyword evidence="2" id="KW-1133">Transmembrane helix</keyword>
<dbReference type="Gene3D" id="2.40.420.20">
    <property type="match status" value="1"/>
</dbReference>
<sequence length="359" mass="40442">MKKKQIIIGISIFIIALIVTVSGALYVKNKSTLDSNKENKVDYFEIEDTSGLKFKGSSIISNEQKIILDNSNGELNEVFVEDGQIVEKDKVLFNYYNEVIQEQIDELNRQISSLSSKIDREKERISKLESLKKEEQASSEIINQGEQNLNQGVNIQGEQVENASMLEELNANLNDVISKRDSLKGKVVKSVKAEIGGKVYINNEDPTKEYMRIISQDSLIASEASEFDIEELKIDDKVEMKIISNNKKVTGKITKIEEIPSMSADQKSVVYKFYIKPDESIKIGFSVELTVNPAEITIPKSCVIEEAGKLYVKLIEGENNKKVEISATLKNDNYIIQNDTLKVGDKILLNPFEDSKEEV</sequence>
<dbReference type="EMBL" id="JAMRYU010000001">
    <property type="protein sequence ID" value="MDC4238913.1"/>
    <property type="molecule type" value="Genomic_DNA"/>
</dbReference>
<feature type="domain" description="YknX-like barrel-sandwich hybrid" evidence="3">
    <location>
        <begin position="64"/>
        <end position="209"/>
    </location>
</feature>
<dbReference type="AlphaFoldDB" id="A0A9X4B1A0"/>
<dbReference type="PANTHER" id="PTHR30469">
    <property type="entry name" value="MULTIDRUG RESISTANCE PROTEIN MDTA"/>
    <property type="match status" value="1"/>
</dbReference>